<dbReference type="InterPro" id="IPR054220">
    <property type="entry name" value="DUF6940"/>
</dbReference>
<keyword evidence="2" id="KW-1185">Reference proteome</keyword>
<name>A0ABX7P4C4_9BACT</name>
<protein>
    <submittedName>
        <fullName evidence="1">Uncharacterized protein</fullName>
    </submittedName>
</protein>
<sequence length="202" mass="22617">MATPQGLSFRSETLDARTTRYQLMQDGSPVSWRRLTRLLIESFEVCDLFTRTLAESPLESFFWETVPVSATTHERPFEMVLVDAPALRKVAADPTAFAAQLSPGRGLVHGFSNLGGDARLIVPGEMGPRQTYAHLARFVREASEMQTRSLWRAMGGEVESAWLRAPAPVWVSTSGLAVPWLHLRIDSRPKYYSHAPYRSEPA</sequence>
<dbReference type="RefSeq" id="WP_206726852.1">
    <property type="nucleotide sequence ID" value="NZ_CP071090.1"/>
</dbReference>
<evidence type="ECO:0000313" key="1">
    <source>
        <dbReference type="EMBL" id="QSQ25296.1"/>
    </source>
</evidence>
<gene>
    <name evidence="1" type="ORF">JY651_10360</name>
</gene>
<dbReference type="EMBL" id="CP071090">
    <property type="protein sequence ID" value="QSQ25296.1"/>
    <property type="molecule type" value="Genomic_DNA"/>
</dbReference>
<dbReference type="Proteomes" id="UP000662747">
    <property type="component" value="Chromosome"/>
</dbReference>
<organism evidence="1 2">
    <name type="scientific">Pyxidicoccus parkwayensis</name>
    <dbReference type="NCBI Taxonomy" id="2813578"/>
    <lineage>
        <taxon>Bacteria</taxon>
        <taxon>Pseudomonadati</taxon>
        <taxon>Myxococcota</taxon>
        <taxon>Myxococcia</taxon>
        <taxon>Myxococcales</taxon>
        <taxon>Cystobacterineae</taxon>
        <taxon>Myxococcaceae</taxon>
        <taxon>Pyxidicoccus</taxon>
    </lineage>
</organism>
<proteinExistence type="predicted"/>
<reference evidence="1 2" key="1">
    <citation type="submission" date="2021-02" db="EMBL/GenBank/DDBJ databases">
        <title>De Novo genome assembly of isolated myxobacteria.</title>
        <authorList>
            <person name="Stevens D.C."/>
        </authorList>
    </citation>
    <scope>NUCLEOTIDE SEQUENCE [LARGE SCALE GENOMIC DNA]</scope>
    <source>
        <strain evidence="2">SCPEA02</strain>
    </source>
</reference>
<evidence type="ECO:0000313" key="2">
    <source>
        <dbReference type="Proteomes" id="UP000662747"/>
    </source>
</evidence>
<dbReference type="Pfam" id="PF22086">
    <property type="entry name" value="DUF6940"/>
    <property type="match status" value="1"/>
</dbReference>
<accession>A0ABX7P4C4</accession>